<evidence type="ECO:0000313" key="1">
    <source>
        <dbReference type="EMBL" id="RRJ20294.1"/>
    </source>
</evidence>
<gene>
    <name evidence="1" type="ORF">EIK76_12270</name>
</gene>
<dbReference type="AlphaFoldDB" id="A0A3P3QGN5"/>
<dbReference type="Pfam" id="PF22098">
    <property type="entry name" value="DUF6942"/>
    <property type="match status" value="1"/>
</dbReference>
<evidence type="ECO:0000313" key="2">
    <source>
        <dbReference type="Proteomes" id="UP000276260"/>
    </source>
</evidence>
<keyword evidence="2" id="KW-1185">Reference proteome</keyword>
<name>A0A3P3QGN5_9GAMM</name>
<dbReference type="Proteomes" id="UP000276260">
    <property type="component" value="Unassembled WGS sequence"/>
</dbReference>
<comment type="caution">
    <text evidence="1">The sequence shown here is derived from an EMBL/GenBank/DDBJ whole genome shotgun (WGS) entry which is preliminary data.</text>
</comment>
<accession>A0A3P3QGN5</accession>
<dbReference type="InterPro" id="IPR054222">
    <property type="entry name" value="DUF6942"/>
</dbReference>
<organism evidence="1 2">
    <name type="scientific">Rheinheimera mesophila</name>
    <dbReference type="NCBI Taxonomy" id="1547515"/>
    <lineage>
        <taxon>Bacteria</taxon>
        <taxon>Pseudomonadati</taxon>
        <taxon>Pseudomonadota</taxon>
        <taxon>Gammaproteobacteria</taxon>
        <taxon>Chromatiales</taxon>
        <taxon>Chromatiaceae</taxon>
        <taxon>Rheinheimera</taxon>
    </lineage>
</organism>
<sequence length="182" mass="21169">MRQQNVIGLGDQNASFRVYVENRPKMPQYQQLVDCEAMQQGDINLIYQHCGNGWRKLFNVYAKLLCALEPKLFHFPTQAVSWQQYRDQCLLQQASDTALLFDMPQLKPAGNTIHLIAGRTHAKQLMEQGLACQLHWLNQEFAIDPTNKVLVTPYFDYRQLSNEKIEFSVQLLKSLINRKLQE</sequence>
<dbReference type="OrthoDB" id="6077837at2"/>
<reference evidence="1 2" key="1">
    <citation type="submission" date="2018-11" db="EMBL/GenBank/DDBJ databases">
        <title>Draft genome analysis of Rheinheimera mesophila isolated from an industrial waste site.</title>
        <authorList>
            <person name="Yu Q."/>
            <person name="Qi Y."/>
            <person name="Zhang H."/>
            <person name="Lu Y."/>
            <person name="Pu J."/>
        </authorList>
    </citation>
    <scope>NUCLEOTIDE SEQUENCE [LARGE SCALE GENOMIC DNA]</scope>
    <source>
        <strain evidence="1 2">IITR13</strain>
    </source>
</reference>
<dbReference type="RefSeq" id="WP_046519434.1">
    <property type="nucleotide sequence ID" value="NZ_LAVS01000011.1"/>
</dbReference>
<proteinExistence type="predicted"/>
<dbReference type="EMBL" id="RRCF01000003">
    <property type="protein sequence ID" value="RRJ20294.1"/>
    <property type="molecule type" value="Genomic_DNA"/>
</dbReference>
<protein>
    <submittedName>
        <fullName evidence="1">Uncharacterized protein</fullName>
    </submittedName>
</protein>